<proteinExistence type="predicted"/>
<sequence>MWPHILGNSGFKKVVTKYGTAITSKKGTKRYYYWEGDPDYILILFNASTADGDDETVRYLREFHPNFSIVNLIPTVAGKPEKLTEKDYLFDQINFQVIEGVLNETNIPVWIGWGELIKKKTRILLPKEFRELLTQHKERLVQIERGKPGKWFPMHPAFAKINIPVQELKLARFDVKYVLNYD</sequence>
<reference evidence="1 2" key="1">
    <citation type="submission" date="2022-01" db="EMBL/GenBank/DDBJ databases">
        <title>Alkalihalobacillus sp. EGI L200015, a novel bacterium isolated from a salt lake sediment.</title>
        <authorList>
            <person name="Gao L."/>
            <person name="Fang B.-Z."/>
            <person name="Li W.-J."/>
        </authorList>
    </citation>
    <scope>NUCLEOTIDE SEQUENCE [LARGE SCALE GENOMIC DNA]</scope>
    <source>
        <strain evidence="1 2">KCTC 12718</strain>
    </source>
</reference>
<name>A0ABS9H2A6_9BACL</name>
<dbReference type="Pfam" id="PF07799">
    <property type="entry name" value="DUF1643"/>
    <property type="match status" value="1"/>
</dbReference>
<evidence type="ECO:0000313" key="1">
    <source>
        <dbReference type="EMBL" id="MCF6139084.1"/>
    </source>
</evidence>
<dbReference type="Proteomes" id="UP001649381">
    <property type="component" value="Unassembled WGS sequence"/>
</dbReference>
<keyword evidence="2" id="KW-1185">Reference proteome</keyword>
<dbReference type="RefSeq" id="WP_236337707.1">
    <property type="nucleotide sequence ID" value="NZ_JAKIJS010000001.1"/>
</dbReference>
<evidence type="ECO:0000313" key="2">
    <source>
        <dbReference type="Proteomes" id="UP001649381"/>
    </source>
</evidence>
<dbReference type="InterPro" id="IPR012441">
    <property type="entry name" value="DUF1643"/>
</dbReference>
<organism evidence="1 2">
    <name type="scientific">Pseudalkalibacillus berkeleyi</name>
    <dbReference type="NCBI Taxonomy" id="1069813"/>
    <lineage>
        <taxon>Bacteria</taxon>
        <taxon>Bacillati</taxon>
        <taxon>Bacillota</taxon>
        <taxon>Bacilli</taxon>
        <taxon>Bacillales</taxon>
        <taxon>Fictibacillaceae</taxon>
        <taxon>Pseudalkalibacillus</taxon>
    </lineage>
</organism>
<gene>
    <name evidence="1" type="ORF">L2716_15195</name>
</gene>
<comment type="caution">
    <text evidence="1">The sequence shown here is derived from an EMBL/GenBank/DDBJ whole genome shotgun (WGS) entry which is preliminary data.</text>
</comment>
<accession>A0ABS9H2A6</accession>
<dbReference type="EMBL" id="JAKIJS010000001">
    <property type="protein sequence ID" value="MCF6139084.1"/>
    <property type="molecule type" value="Genomic_DNA"/>
</dbReference>
<protein>
    <submittedName>
        <fullName evidence="1">DUF1643 domain-containing protein</fullName>
    </submittedName>
</protein>